<dbReference type="Pfam" id="PF01381">
    <property type="entry name" value="HTH_3"/>
    <property type="match status" value="1"/>
</dbReference>
<dbReference type="InterPro" id="IPR010982">
    <property type="entry name" value="Lambda_DNA-bd_dom_sf"/>
</dbReference>
<dbReference type="InterPro" id="IPR001387">
    <property type="entry name" value="Cro/C1-type_HTH"/>
</dbReference>
<dbReference type="GO" id="GO:0003677">
    <property type="term" value="F:DNA binding"/>
    <property type="evidence" value="ECO:0007669"/>
    <property type="project" value="InterPro"/>
</dbReference>
<reference evidence="2 3" key="1">
    <citation type="submission" date="2018-11" db="EMBL/GenBank/DDBJ databases">
        <title>Genomes From Bacteria Associated with the Canine Oral Cavity: a Test Case for Automated Genome-Based Taxonomic Assignment.</title>
        <authorList>
            <person name="Coil D.A."/>
            <person name="Jospin G."/>
            <person name="Darling A.E."/>
            <person name="Wallis C."/>
            <person name="Davis I.J."/>
            <person name="Harris S."/>
            <person name="Eisen J.A."/>
            <person name="Holcombe L.J."/>
            <person name="O'Flynn C."/>
        </authorList>
    </citation>
    <scope>NUCLEOTIDE SEQUENCE [LARGE SCALE GENOMIC DNA]</scope>
    <source>
        <strain evidence="2 3">OH1047_COT-310</strain>
    </source>
</reference>
<evidence type="ECO:0000313" key="2">
    <source>
        <dbReference type="EMBL" id="RRD87617.1"/>
    </source>
</evidence>
<sequence>MNKIREVLKEKGMSQTKLSARLGKSFNMVNLYVANKHQPSIPTLYQIADILDVDVRDLLVSNKK</sequence>
<accession>A0A3P1ZWV5</accession>
<dbReference type="EMBL" id="RQYF01000101">
    <property type="protein sequence ID" value="RRD87617.1"/>
    <property type="molecule type" value="Genomic_DNA"/>
</dbReference>
<protein>
    <submittedName>
        <fullName evidence="2">XRE family transcriptional regulator</fullName>
    </submittedName>
</protein>
<dbReference type="AlphaFoldDB" id="A0A3P1ZWV5"/>
<comment type="caution">
    <text evidence="2">The sequence shown here is derived from an EMBL/GenBank/DDBJ whole genome shotgun (WGS) entry which is preliminary data.</text>
</comment>
<dbReference type="SUPFAM" id="SSF47413">
    <property type="entry name" value="lambda repressor-like DNA-binding domains"/>
    <property type="match status" value="1"/>
</dbReference>
<proteinExistence type="predicted"/>
<gene>
    <name evidence="2" type="ORF">EII33_13040</name>
</gene>
<name>A0A3P1ZWV5_9BACE</name>
<evidence type="ECO:0000313" key="3">
    <source>
        <dbReference type="Proteomes" id="UP000279562"/>
    </source>
</evidence>
<dbReference type="Gene3D" id="1.10.260.40">
    <property type="entry name" value="lambda repressor-like DNA-binding domains"/>
    <property type="match status" value="1"/>
</dbReference>
<dbReference type="SMART" id="SM00530">
    <property type="entry name" value="HTH_XRE"/>
    <property type="match status" value="1"/>
</dbReference>
<feature type="domain" description="HTH cro/C1-type" evidence="1">
    <location>
        <begin position="4"/>
        <end position="58"/>
    </location>
</feature>
<evidence type="ECO:0000259" key="1">
    <source>
        <dbReference type="PROSITE" id="PS50943"/>
    </source>
</evidence>
<dbReference type="PROSITE" id="PS50943">
    <property type="entry name" value="HTH_CROC1"/>
    <property type="match status" value="1"/>
</dbReference>
<keyword evidence="3" id="KW-1185">Reference proteome</keyword>
<dbReference type="CDD" id="cd00093">
    <property type="entry name" value="HTH_XRE"/>
    <property type="match status" value="1"/>
</dbReference>
<dbReference type="Proteomes" id="UP000279562">
    <property type="component" value="Unassembled WGS sequence"/>
</dbReference>
<organism evidence="2 3">
    <name type="scientific">Prevotella heparinolytica</name>
    <dbReference type="NCBI Taxonomy" id="28113"/>
    <lineage>
        <taxon>Bacteria</taxon>
        <taxon>Pseudomonadati</taxon>
        <taxon>Bacteroidota</taxon>
        <taxon>Bacteroidia</taxon>
        <taxon>Bacteroidales</taxon>
        <taxon>Bacteroidaceae</taxon>
        <taxon>Bacteroides</taxon>
    </lineage>
</organism>
<dbReference type="RefSeq" id="WP_125240073.1">
    <property type="nucleotide sequence ID" value="NZ_RQYF01000101.1"/>
</dbReference>